<evidence type="ECO:0000256" key="4">
    <source>
        <dbReference type="ARBA" id="ARBA00015395"/>
    </source>
</evidence>
<keyword evidence="12" id="KW-1185">Reference proteome</keyword>
<sequence length="93" mass="11202">MSFYGIMGLFFSSYLWCTISWNVGSAYDRFDRKEGIMCLFRWGFPGINFQIFLHFFLKDIQSIRMEAREGLFPCRVIYMEIRGTWNHSLDLYI</sequence>
<evidence type="ECO:0000313" key="11">
    <source>
        <dbReference type="EMBL" id="KAK8956865.1"/>
    </source>
</evidence>
<keyword evidence="8 9" id="KW-0472">Membrane</keyword>
<gene>
    <name evidence="10" type="primary">ycf4</name>
    <name evidence="10" type="ORF">KSP39_PZI001044</name>
    <name evidence="11" type="ORF">KSP39_PZI001047</name>
</gene>
<comment type="similarity">
    <text evidence="3">Belongs to the Ycf4 family.</text>
</comment>
<keyword evidence="7 9" id="KW-1133">Transmembrane helix</keyword>
<dbReference type="Pfam" id="PF02392">
    <property type="entry name" value="Ycf4"/>
    <property type="match status" value="1"/>
</dbReference>
<comment type="subcellular location">
    <subcellularLocation>
        <location evidence="2">Membrane</location>
        <topology evidence="2">Multi-pass membrane protein</topology>
    </subcellularLocation>
</comment>
<dbReference type="Proteomes" id="UP001418222">
    <property type="component" value="Unassembled WGS sequence"/>
</dbReference>
<feature type="transmembrane region" description="Helical" evidence="9">
    <location>
        <begin position="6"/>
        <end position="27"/>
    </location>
</feature>
<evidence type="ECO:0000313" key="10">
    <source>
        <dbReference type="EMBL" id="KAK8956862.1"/>
    </source>
</evidence>
<evidence type="ECO:0000256" key="5">
    <source>
        <dbReference type="ARBA" id="ARBA00022531"/>
    </source>
</evidence>
<evidence type="ECO:0000256" key="7">
    <source>
        <dbReference type="ARBA" id="ARBA00022989"/>
    </source>
</evidence>
<evidence type="ECO:0000313" key="12">
    <source>
        <dbReference type="Proteomes" id="UP001418222"/>
    </source>
</evidence>
<comment type="function">
    <text evidence="1">Seems to be required for the assembly of the photosystem I complex.</text>
</comment>
<dbReference type="GO" id="GO:0009522">
    <property type="term" value="C:photosystem I"/>
    <property type="evidence" value="ECO:0007669"/>
    <property type="project" value="InterPro"/>
</dbReference>
<dbReference type="EMBL" id="JBBWWQ010000001">
    <property type="protein sequence ID" value="KAK8956865.1"/>
    <property type="molecule type" value="Genomic_DNA"/>
</dbReference>
<proteinExistence type="inferred from homology"/>
<reference evidence="10" key="2">
    <citation type="submission" date="2024-02" db="EMBL/GenBank/DDBJ databases">
        <authorList>
            <person name="Li M.-H."/>
            <person name="Liu K.-W."/>
            <person name="Li Z."/>
            <person name="Lu H.-C."/>
            <person name="Ye Q.-L."/>
            <person name="Zhang D."/>
            <person name="Wang J.-Y."/>
            <person name="Li Y.-F."/>
            <person name="Zhong Z.-M."/>
            <person name="Liu X."/>
            <person name="Yu X."/>
            <person name="Liu D.-K."/>
            <person name="Tu X.-D."/>
            <person name="Liu B."/>
            <person name="Hao Y."/>
            <person name="Liao X.-Y."/>
            <person name="Jiang Y.-T."/>
            <person name="Sun W.-H."/>
            <person name="Chen J."/>
            <person name="Ai Y."/>
            <person name="Zhai J.-W."/>
            <person name="Wu S.-S."/>
            <person name="Zhou Z."/>
            <person name="Hsiao Y.-Y."/>
            <person name="Wu W.-L."/>
            <person name="Chen Y.-Y."/>
            <person name="Lin Y.-F."/>
            <person name="Hsu J.-L."/>
            <person name="Li C.-Y."/>
            <person name="Wang Z.-W."/>
            <person name="Zhao X."/>
            <person name="Zhong W.-Y."/>
            <person name="Ma X.-K."/>
            <person name="Ma L."/>
            <person name="Huang J."/>
            <person name="Chen G.-Z."/>
            <person name="Huang M.-Z."/>
            <person name="Huang L."/>
            <person name="Peng D.-H."/>
            <person name="Luo Y.-B."/>
            <person name="Zou S.-Q."/>
            <person name="Chen S.-P."/>
            <person name="Lan S."/>
            <person name="Tsai W.-C."/>
            <person name="Van De Peer Y."/>
            <person name="Liu Z.-J."/>
        </authorList>
    </citation>
    <scope>NUCLEOTIDE SEQUENCE</scope>
    <source>
        <strain evidence="10">Lor287</strain>
        <tissue evidence="10">Leaf</tissue>
    </source>
</reference>
<organism evidence="10 12">
    <name type="scientific">Platanthera zijinensis</name>
    <dbReference type="NCBI Taxonomy" id="2320716"/>
    <lineage>
        <taxon>Eukaryota</taxon>
        <taxon>Viridiplantae</taxon>
        <taxon>Streptophyta</taxon>
        <taxon>Embryophyta</taxon>
        <taxon>Tracheophyta</taxon>
        <taxon>Spermatophyta</taxon>
        <taxon>Magnoliopsida</taxon>
        <taxon>Liliopsida</taxon>
        <taxon>Asparagales</taxon>
        <taxon>Orchidaceae</taxon>
        <taxon>Orchidoideae</taxon>
        <taxon>Orchideae</taxon>
        <taxon>Orchidinae</taxon>
        <taxon>Platanthera</taxon>
    </lineage>
</organism>
<name>A0AAP0C0A1_9ASPA</name>
<evidence type="ECO:0000256" key="8">
    <source>
        <dbReference type="ARBA" id="ARBA00023136"/>
    </source>
</evidence>
<keyword evidence="5" id="KW-0602">Photosynthesis</keyword>
<evidence type="ECO:0000256" key="3">
    <source>
        <dbReference type="ARBA" id="ARBA00008198"/>
    </source>
</evidence>
<dbReference type="GO" id="GO:0015979">
    <property type="term" value="P:photosynthesis"/>
    <property type="evidence" value="ECO:0007669"/>
    <property type="project" value="UniProtKB-KW"/>
</dbReference>
<feature type="transmembrane region" description="Helical" evidence="9">
    <location>
        <begin position="39"/>
        <end position="57"/>
    </location>
</feature>
<dbReference type="AlphaFoldDB" id="A0AAP0C0A1"/>
<accession>A0AAP0C0A1</accession>
<comment type="caution">
    <text evidence="10">The sequence shown here is derived from an EMBL/GenBank/DDBJ whole genome shotgun (WGS) entry which is preliminary data.</text>
</comment>
<dbReference type="EMBL" id="JBBWWQ010000001">
    <property type="protein sequence ID" value="KAK8956862.1"/>
    <property type="molecule type" value="Genomic_DNA"/>
</dbReference>
<reference evidence="10 12" key="1">
    <citation type="journal article" date="2022" name="Nat. Plants">
        <title>Genomes of leafy and leafless Platanthera orchids illuminate the evolution of mycoheterotrophy.</title>
        <authorList>
            <person name="Li M.H."/>
            <person name="Liu K.W."/>
            <person name="Li Z."/>
            <person name="Lu H.C."/>
            <person name="Ye Q.L."/>
            <person name="Zhang D."/>
            <person name="Wang J.Y."/>
            <person name="Li Y.F."/>
            <person name="Zhong Z.M."/>
            <person name="Liu X."/>
            <person name="Yu X."/>
            <person name="Liu D.K."/>
            <person name="Tu X.D."/>
            <person name="Liu B."/>
            <person name="Hao Y."/>
            <person name="Liao X.Y."/>
            <person name="Jiang Y.T."/>
            <person name="Sun W.H."/>
            <person name="Chen J."/>
            <person name="Chen Y.Q."/>
            <person name="Ai Y."/>
            <person name="Zhai J.W."/>
            <person name="Wu S.S."/>
            <person name="Zhou Z."/>
            <person name="Hsiao Y.Y."/>
            <person name="Wu W.L."/>
            <person name="Chen Y.Y."/>
            <person name="Lin Y.F."/>
            <person name="Hsu J.L."/>
            <person name="Li C.Y."/>
            <person name="Wang Z.W."/>
            <person name="Zhao X."/>
            <person name="Zhong W.Y."/>
            <person name="Ma X.K."/>
            <person name="Ma L."/>
            <person name="Huang J."/>
            <person name="Chen G.Z."/>
            <person name="Huang M.Z."/>
            <person name="Huang L."/>
            <person name="Peng D.H."/>
            <person name="Luo Y.B."/>
            <person name="Zou S.Q."/>
            <person name="Chen S.P."/>
            <person name="Lan S."/>
            <person name="Tsai W.C."/>
            <person name="Van de Peer Y."/>
            <person name="Liu Z.J."/>
        </authorList>
    </citation>
    <scope>NUCLEOTIDE SEQUENCE [LARGE SCALE GENOMIC DNA]</scope>
    <source>
        <strain evidence="10">Lor287</strain>
    </source>
</reference>
<keyword evidence="6 9" id="KW-0812">Transmembrane</keyword>
<dbReference type="InterPro" id="IPR003359">
    <property type="entry name" value="PSI_Ycf4_assembly"/>
</dbReference>
<evidence type="ECO:0000256" key="9">
    <source>
        <dbReference type="SAM" id="Phobius"/>
    </source>
</evidence>
<protein>
    <recommendedName>
        <fullName evidence="4">Photosystem I assembly protein Ycf4</fullName>
    </recommendedName>
</protein>
<evidence type="ECO:0000256" key="6">
    <source>
        <dbReference type="ARBA" id="ARBA00022692"/>
    </source>
</evidence>
<evidence type="ECO:0000256" key="2">
    <source>
        <dbReference type="ARBA" id="ARBA00004141"/>
    </source>
</evidence>
<evidence type="ECO:0000256" key="1">
    <source>
        <dbReference type="ARBA" id="ARBA00002862"/>
    </source>
</evidence>